<evidence type="ECO:0000256" key="12">
    <source>
        <dbReference type="ARBA" id="ARBA00049409"/>
    </source>
</evidence>
<dbReference type="InterPro" id="IPR016066">
    <property type="entry name" value="A-D-PHexomutase_CS"/>
</dbReference>
<dbReference type="InterPro" id="IPR045244">
    <property type="entry name" value="PGM"/>
</dbReference>
<dbReference type="HOGENOM" id="CLU_009330_0_1_1"/>
<accession>A0A0C3BV14</accession>
<dbReference type="SUPFAM" id="SSF53738">
    <property type="entry name" value="Phosphoglucomutase, first 3 domains"/>
    <property type="match status" value="3"/>
</dbReference>
<feature type="domain" description="Alpha-D-phosphohexomutase alpha/beta/alpha" evidence="15">
    <location>
        <begin position="204"/>
        <end position="288"/>
    </location>
</feature>
<reference evidence="18" key="2">
    <citation type="submission" date="2015-01" db="EMBL/GenBank/DDBJ databases">
        <title>Evolutionary Origins and Diversification of the Mycorrhizal Mutualists.</title>
        <authorList>
            <consortium name="DOE Joint Genome Institute"/>
            <consortium name="Mycorrhizal Genomics Consortium"/>
            <person name="Kohler A."/>
            <person name="Kuo A."/>
            <person name="Nagy L.G."/>
            <person name="Floudas D."/>
            <person name="Copeland A."/>
            <person name="Barry K.W."/>
            <person name="Cichocki N."/>
            <person name="Veneault-Fourrey C."/>
            <person name="LaButti K."/>
            <person name="Lindquist E.A."/>
            <person name="Lipzen A."/>
            <person name="Lundell T."/>
            <person name="Morin E."/>
            <person name="Murat C."/>
            <person name="Riley R."/>
            <person name="Ohm R."/>
            <person name="Sun H."/>
            <person name="Tunlid A."/>
            <person name="Henrissat B."/>
            <person name="Grigoriev I.V."/>
            <person name="Hibbett D.S."/>
            <person name="Martin F."/>
        </authorList>
    </citation>
    <scope>NUCLEOTIDE SEQUENCE [LARGE SCALE GENOMIC DNA]</scope>
    <source>
        <strain evidence="18">F 1598</strain>
    </source>
</reference>
<name>A0A0C3BV14_PILCF</name>
<evidence type="ECO:0000313" key="18">
    <source>
        <dbReference type="Proteomes" id="UP000054166"/>
    </source>
</evidence>
<evidence type="ECO:0000256" key="1">
    <source>
        <dbReference type="ARBA" id="ARBA00000443"/>
    </source>
</evidence>
<feature type="domain" description="Alpha-D-phosphohexomutase alpha/beta/alpha" evidence="16">
    <location>
        <begin position="314"/>
        <end position="404"/>
    </location>
</feature>
<dbReference type="SUPFAM" id="SSF55957">
    <property type="entry name" value="Phosphoglucomutase, C-terminal domain"/>
    <property type="match status" value="1"/>
</dbReference>
<dbReference type="PROSITE" id="PS00710">
    <property type="entry name" value="PGM_PMM"/>
    <property type="match status" value="1"/>
</dbReference>
<keyword evidence="5" id="KW-0313">Glucose metabolism</keyword>
<evidence type="ECO:0000256" key="13">
    <source>
        <dbReference type="RuleBase" id="RU004326"/>
    </source>
</evidence>
<dbReference type="AlphaFoldDB" id="A0A0C3BV14"/>
<dbReference type="Pfam" id="PF02878">
    <property type="entry name" value="PGM_PMM_I"/>
    <property type="match status" value="1"/>
</dbReference>
<evidence type="ECO:0000256" key="11">
    <source>
        <dbReference type="ARBA" id="ARBA00049318"/>
    </source>
</evidence>
<organism evidence="17 18">
    <name type="scientific">Piloderma croceum (strain F 1598)</name>
    <dbReference type="NCBI Taxonomy" id="765440"/>
    <lineage>
        <taxon>Eukaryota</taxon>
        <taxon>Fungi</taxon>
        <taxon>Dikarya</taxon>
        <taxon>Basidiomycota</taxon>
        <taxon>Agaricomycotina</taxon>
        <taxon>Agaricomycetes</taxon>
        <taxon>Agaricomycetidae</taxon>
        <taxon>Atheliales</taxon>
        <taxon>Atheliaceae</taxon>
        <taxon>Piloderma</taxon>
    </lineage>
</organism>
<keyword evidence="6" id="KW-0597">Phosphoprotein</keyword>
<comment type="cofactor">
    <cofactor evidence="2">
        <name>Mg(2+)</name>
        <dbReference type="ChEBI" id="CHEBI:18420"/>
    </cofactor>
</comment>
<evidence type="ECO:0000256" key="7">
    <source>
        <dbReference type="ARBA" id="ARBA00022723"/>
    </source>
</evidence>
<evidence type="ECO:0000256" key="3">
    <source>
        <dbReference type="ARBA" id="ARBA00010231"/>
    </source>
</evidence>
<feature type="domain" description="Alpha-D-phosphohexomutase alpha/beta/alpha" evidence="14">
    <location>
        <begin position="16"/>
        <end position="154"/>
    </location>
</feature>
<evidence type="ECO:0000313" key="17">
    <source>
        <dbReference type="EMBL" id="KIM90398.1"/>
    </source>
</evidence>
<keyword evidence="18" id="KW-1185">Reference proteome</keyword>
<comment type="similarity">
    <text evidence="3 13">Belongs to the phosphohexose mutase family.</text>
</comment>
<evidence type="ECO:0000259" key="15">
    <source>
        <dbReference type="Pfam" id="PF02879"/>
    </source>
</evidence>
<evidence type="ECO:0000256" key="5">
    <source>
        <dbReference type="ARBA" id="ARBA00022526"/>
    </source>
</evidence>
<dbReference type="Proteomes" id="UP000054166">
    <property type="component" value="Unassembled WGS sequence"/>
</dbReference>
<dbReference type="Pfam" id="PF02879">
    <property type="entry name" value="PGM_PMM_II"/>
    <property type="match status" value="1"/>
</dbReference>
<sequence length="568" mass="61469">MGFEIKEIVTKPFEGQKPGTSGLRKRVKVFQQEHYTENFIQAIFDSIEAEGSTLVIGGDGRFFSPETVQTILKIGSANGVEKLIIGKDSILSTPAASNIIRKYKADGGILLTASHNPGGPSADFGIKYNVSNGGPAPESVTNKIYEKTKTIMSYKIIDDKPVDLSNVGEFTYGPTEVIIIDSVADYVVLLESIFDFPLIKSFLLHNPSFTILFDGLHGVTGPYAHAILVSSLGLPESCIQNCVPLPDFGGGHPDPNLTYAHSLVDAVEEHNIAFGAASDGDGDRNMIYGKGAFVTPSDSVAIIAHWADVIPYFKNEGGVKGLARSMPTSKAIDLVAKKKGLECFEVPTGWKFFGNLMDAGRLSICGEESFGTGSDHIREKDGIWAVIAWLNIIAAANKDSPNQLIGITELLQQFYETYGRSFFSRYDYEEVPSEGANALVAHLEEARSTNSLLNTTHLSVSTSDKFTISGMYNFEYKDPIDHSVSKNQGQVVSFADGSRVVFRLSGTGSQGATVRMYVERYVGPEAGKKELSRDTAEGLQGLIEVALEVSKLKAFLGVEKPTVITVSV</sequence>
<dbReference type="GO" id="GO:0004614">
    <property type="term" value="F:phosphoglucomutase activity"/>
    <property type="evidence" value="ECO:0007669"/>
    <property type="project" value="UniProtKB-EC"/>
</dbReference>
<dbReference type="InterPro" id="IPR016055">
    <property type="entry name" value="A-D-PHexomutase_a/b/a-I/II/III"/>
</dbReference>
<dbReference type="GO" id="GO:0000287">
    <property type="term" value="F:magnesium ion binding"/>
    <property type="evidence" value="ECO:0007669"/>
    <property type="project" value="InterPro"/>
</dbReference>
<dbReference type="InterPro" id="IPR005846">
    <property type="entry name" value="A-D-PHexomutase_a/b/a-III"/>
</dbReference>
<evidence type="ECO:0000256" key="4">
    <source>
        <dbReference type="ARBA" id="ARBA00012728"/>
    </source>
</evidence>
<comment type="catalytic activity">
    <reaction evidence="1">
        <text>alpha-D-glucose 1-phosphate = alpha-D-glucose 6-phosphate</text>
        <dbReference type="Rhea" id="RHEA:23536"/>
        <dbReference type="ChEBI" id="CHEBI:58225"/>
        <dbReference type="ChEBI" id="CHEBI:58601"/>
        <dbReference type="EC" id="5.4.2.2"/>
    </reaction>
</comment>
<dbReference type="OrthoDB" id="2291at2759"/>
<dbReference type="InParanoid" id="A0A0C3BV14"/>
<comment type="catalytic activity">
    <reaction evidence="12">
        <text>O-phospho-L-seryl-[protein] + alpha-D-glucose 1-phosphate = alpha-D-glucose 1,6-bisphosphate + L-seryl-[protein]</text>
        <dbReference type="Rhea" id="RHEA:68748"/>
        <dbReference type="Rhea" id="RHEA-COMP:9863"/>
        <dbReference type="Rhea" id="RHEA-COMP:11604"/>
        <dbReference type="ChEBI" id="CHEBI:29999"/>
        <dbReference type="ChEBI" id="CHEBI:58392"/>
        <dbReference type="ChEBI" id="CHEBI:58601"/>
        <dbReference type="ChEBI" id="CHEBI:83421"/>
    </reaction>
</comment>
<dbReference type="NCBIfam" id="NF005737">
    <property type="entry name" value="PRK07564.1-1"/>
    <property type="match status" value="1"/>
</dbReference>
<dbReference type="Pfam" id="PF24947">
    <property type="entry name" value="PGM1_C_vert_fung"/>
    <property type="match status" value="1"/>
</dbReference>
<dbReference type="PRINTS" id="PR00509">
    <property type="entry name" value="PGMPMM"/>
</dbReference>
<dbReference type="EMBL" id="KN832973">
    <property type="protein sequence ID" value="KIM90398.1"/>
    <property type="molecule type" value="Genomic_DNA"/>
</dbReference>
<dbReference type="Gene3D" id="3.30.310.50">
    <property type="entry name" value="Alpha-D-phosphohexomutase, C-terminal domain"/>
    <property type="match status" value="1"/>
</dbReference>
<dbReference type="Pfam" id="PF02880">
    <property type="entry name" value="PGM_PMM_III"/>
    <property type="match status" value="1"/>
</dbReference>
<evidence type="ECO:0000259" key="14">
    <source>
        <dbReference type="Pfam" id="PF02878"/>
    </source>
</evidence>
<evidence type="ECO:0000256" key="9">
    <source>
        <dbReference type="ARBA" id="ARBA00023235"/>
    </source>
</evidence>
<evidence type="ECO:0000256" key="6">
    <source>
        <dbReference type="ARBA" id="ARBA00022553"/>
    </source>
</evidence>
<dbReference type="Gene3D" id="3.40.120.10">
    <property type="entry name" value="Alpha-D-Glucose-1,6-Bisphosphate, subunit A, domain 3"/>
    <property type="match status" value="3"/>
</dbReference>
<dbReference type="InterPro" id="IPR005845">
    <property type="entry name" value="A-D-PHexomutase_a/b/a-II"/>
</dbReference>
<dbReference type="FunFam" id="3.40.120.10:FF:000004">
    <property type="entry name" value="Phosphoglucomutase 5"/>
    <property type="match status" value="1"/>
</dbReference>
<evidence type="ECO:0000256" key="2">
    <source>
        <dbReference type="ARBA" id="ARBA00001946"/>
    </source>
</evidence>
<protein>
    <recommendedName>
        <fullName evidence="4">phosphoglucomutase (alpha-D-glucose-1,6-bisphosphate-dependent)</fullName>
        <ecNumber evidence="4">5.4.2.2</ecNumber>
    </recommendedName>
</protein>
<dbReference type="STRING" id="765440.A0A0C3BV14"/>
<dbReference type="InterPro" id="IPR005844">
    <property type="entry name" value="A-D-PHexomutase_a/b/a-I"/>
</dbReference>
<dbReference type="GO" id="GO:0005829">
    <property type="term" value="C:cytosol"/>
    <property type="evidence" value="ECO:0007669"/>
    <property type="project" value="TreeGrafter"/>
</dbReference>
<dbReference type="GO" id="GO:0006006">
    <property type="term" value="P:glucose metabolic process"/>
    <property type="evidence" value="ECO:0007669"/>
    <property type="project" value="UniProtKB-KW"/>
</dbReference>
<dbReference type="InterPro" id="IPR036900">
    <property type="entry name" value="A-D-PHexomutase_C_sf"/>
</dbReference>
<dbReference type="FunFam" id="3.40.120.10:FF:000005">
    <property type="entry name" value="Phosphoglucomutase 5"/>
    <property type="match status" value="1"/>
</dbReference>
<dbReference type="FunFam" id="3.40.120.10:FF:000006">
    <property type="entry name" value="Phosphoglucomutase PgmA"/>
    <property type="match status" value="1"/>
</dbReference>
<gene>
    <name evidence="17" type="ORF">PILCRDRAFT_59789</name>
</gene>
<evidence type="ECO:0000256" key="10">
    <source>
        <dbReference type="ARBA" id="ARBA00023277"/>
    </source>
</evidence>
<keyword evidence="7 13" id="KW-0479">Metal-binding</keyword>
<dbReference type="EC" id="5.4.2.2" evidence="4"/>
<dbReference type="PANTHER" id="PTHR22573:SF2">
    <property type="entry name" value="PHOSPHOGLUCOMUTASE"/>
    <property type="match status" value="1"/>
</dbReference>
<proteinExistence type="inferred from homology"/>
<dbReference type="FunCoup" id="A0A0C3BV14">
    <property type="interactions" value="288"/>
</dbReference>
<dbReference type="InterPro" id="IPR005841">
    <property type="entry name" value="Alpha-D-phosphohexomutase_SF"/>
</dbReference>
<dbReference type="PANTHER" id="PTHR22573">
    <property type="entry name" value="PHOSPHOHEXOMUTASE FAMILY MEMBER"/>
    <property type="match status" value="1"/>
</dbReference>
<keyword evidence="10" id="KW-0119">Carbohydrate metabolism</keyword>
<keyword evidence="9" id="KW-0413">Isomerase</keyword>
<keyword evidence="8 13" id="KW-0460">Magnesium</keyword>
<evidence type="ECO:0000259" key="16">
    <source>
        <dbReference type="Pfam" id="PF02880"/>
    </source>
</evidence>
<reference evidence="17 18" key="1">
    <citation type="submission" date="2014-04" db="EMBL/GenBank/DDBJ databases">
        <authorList>
            <consortium name="DOE Joint Genome Institute"/>
            <person name="Kuo A."/>
            <person name="Tarkka M."/>
            <person name="Buscot F."/>
            <person name="Kohler A."/>
            <person name="Nagy L.G."/>
            <person name="Floudas D."/>
            <person name="Copeland A."/>
            <person name="Barry K.W."/>
            <person name="Cichocki N."/>
            <person name="Veneault-Fourrey C."/>
            <person name="LaButti K."/>
            <person name="Lindquist E.A."/>
            <person name="Lipzen A."/>
            <person name="Lundell T."/>
            <person name="Morin E."/>
            <person name="Murat C."/>
            <person name="Sun H."/>
            <person name="Tunlid A."/>
            <person name="Henrissat B."/>
            <person name="Grigoriev I.V."/>
            <person name="Hibbett D.S."/>
            <person name="Martin F."/>
            <person name="Nordberg H.P."/>
            <person name="Cantor M.N."/>
            <person name="Hua S.X."/>
        </authorList>
    </citation>
    <scope>NUCLEOTIDE SEQUENCE [LARGE SCALE GENOMIC DNA]</scope>
    <source>
        <strain evidence="17 18">F 1598</strain>
    </source>
</reference>
<dbReference type="FunFam" id="3.30.310.50:FF:000002">
    <property type="entry name" value="Phosphoglucomutase 5"/>
    <property type="match status" value="1"/>
</dbReference>
<comment type="catalytic activity">
    <reaction evidence="11">
        <text>alpha-D-glucose 1,6-bisphosphate + L-seryl-[protein] = O-phospho-L-seryl-[protein] + alpha-D-glucose 6-phosphate</text>
        <dbReference type="Rhea" id="RHEA:68752"/>
        <dbReference type="Rhea" id="RHEA-COMP:9863"/>
        <dbReference type="Rhea" id="RHEA-COMP:11604"/>
        <dbReference type="ChEBI" id="CHEBI:29999"/>
        <dbReference type="ChEBI" id="CHEBI:58225"/>
        <dbReference type="ChEBI" id="CHEBI:58392"/>
        <dbReference type="ChEBI" id="CHEBI:83421"/>
    </reaction>
</comment>
<evidence type="ECO:0000256" key="8">
    <source>
        <dbReference type="ARBA" id="ARBA00022842"/>
    </source>
</evidence>